<dbReference type="InterPro" id="IPR006059">
    <property type="entry name" value="SBP"/>
</dbReference>
<dbReference type="PANTHER" id="PTHR43649">
    <property type="entry name" value="ARABINOSE-BINDING PROTEIN-RELATED"/>
    <property type="match status" value="1"/>
</dbReference>
<dbReference type="PANTHER" id="PTHR43649:SF31">
    <property type="entry name" value="SN-GLYCEROL-3-PHOSPHATE-BINDING PERIPLASMIC PROTEIN UGPB"/>
    <property type="match status" value="1"/>
</dbReference>
<evidence type="ECO:0000256" key="5">
    <source>
        <dbReference type="SAM" id="SignalP"/>
    </source>
</evidence>
<dbReference type="Proteomes" id="UP000698173">
    <property type="component" value="Unassembled WGS sequence"/>
</dbReference>
<evidence type="ECO:0000256" key="1">
    <source>
        <dbReference type="ARBA" id="ARBA00004196"/>
    </source>
</evidence>
<feature type="signal peptide" evidence="5">
    <location>
        <begin position="1"/>
        <end position="20"/>
    </location>
</feature>
<dbReference type="PROSITE" id="PS51257">
    <property type="entry name" value="PROKAR_LIPOPROTEIN"/>
    <property type="match status" value="1"/>
</dbReference>
<reference evidence="6" key="1">
    <citation type="journal article" date="2021" name="PeerJ">
        <title>Extensive microbial diversity within the chicken gut microbiome revealed by metagenomics and culture.</title>
        <authorList>
            <person name="Gilroy R."/>
            <person name="Ravi A."/>
            <person name="Getino M."/>
            <person name="Pursley I."/>
            <person name="Horton D.L."/>
            <person name="Alikhan N.F."/>
            <person name="Baker D."/>
            <person name="Gharbi K."/>
            <person name="Hall N."/>
            <person name="Watson M."/>
            <person name="Adriaenssens E.M."/>
            <person name="Foster-Nyarko E."/>
            <person name="Jarju S."/>
            <person name="Secka A."/>
            <person name="Antonio M."/>
            <person name="Oren A."/>
            <person name="Chaudhuri R.R."/>
            <person name="La Ragione R."/>
            <person name="Hildebrand F."/>
            <person name="Pallen M.J."/>
        </authorList>
    </citation>
    <scope>NUCLEOTIDE SEQUENCE</scope>
    <source>
        <strain evidence="6">CHK171-7178</strain>
    </source>
</reference>
<dbReference type="InterPro" id="IPR050490">
    <property type="entry name" value="Bact_solute-bd_prot1"/>
</dbReference>
<dbReference type="Gene3D" id="3.40.190.10">
    <property type="entry name" value="Periplasmic binding protein-like II"/>
    <property type="match status" value="1"/>
</dbReference>
<keyword evidence="4 5" id="KW-0732">Signal</keyword>
<evidence type="ECO:0000256" key="3">
    <source>
        <dbReference type="ARBA" id="ARBA00022448"/>
    </source>
</evidence>
<comment type="subcellular location">
    <subcellularLocation>
        <location evidence="1">Cell envelope</location>
    </subcellularLocation>
</comment>
<dbReference type="AlphaFoldDB" id="A0A921KEX4"/>
<name>A0A921KEX4_SPOPS</name>
<evidence type="ECO:0000256" key="4">
    <source>
        <dbReference type="ARBA" id="ARBA00022729"/>
    </source>
</evidence>
<dbReference type="GO" id="GO:0030313">
    <property type="term" value="C:cell envelope"/>
    <property type="evidence" value="ECO:0007669"/>
    <property type="project" value="UniProtKB-SubCell"/>
</dbReference>
<evidence type="ECO:0000256" key="2">
    <source>
        <dbReference type="ARBA" id="ARBA00008520"/>
    </source>
</evidence>
<sequence length="456" mass="50396">MKSVLGKMIMLLALFTVISAGCSNEKEAGKEGMPAKGGDANTDSKELEVAVFQGGYGDAFWKQLAENFEKENPGTKVNVTANPDIGEMIRPKIIAGNPPDVVYLNQTDPSGVTQGLIKEHGLTDLTDLFDGNAIDEDVPLKDKILPGVLESVYMTPYGDGKIYMAPYNYNVMGLWYNKTLFDEKSIPLPKTWDELLDLNSVAKENGRALFTYQGTVPSYLEEILIPAVYSLGGQEALDQMLTYDPEFWKTETALEALGIFEKLAQEDNALMNGTVALDHTQSQTSFMQGKAMFIPNGNWFEGEMTEAPREEGFEFGFLGIPTFNANDPLLALNSMEQMYIPKGAANPELAKEFLRFMYSQENVKLNGELTKASMAVVGGADLVADYLSESTYNVFKAVESGMYSMSGNFAPVPTGVNVDPREVLFDQVASIMNKEMTVQEWADKMYETYSKVEEKK</sequence>
<evidence type="ECO:0000313" key="6">
    <source>
        <dbReference type="EMBL" id="HJF33778.1"/>
    </source>
</evidence>
<proteinExistence type="inferred from homology"/>
<comment type="caution">
    <text evidence="6">The sequence shown here is derived from an EMBL/GenBank/DDBJ whole genome shotgun (WGS) entry which is preliminary data.</text>
</comment>
<dbReference type="Pfam" id="PF01547">
    <property type="entry name" value="SBP_bac_1"/>
    <property type="match status" value="1"/>
</dbReference>
<gene>
    <name evidence="6" type="ORF">K8V56_18585</name>
</gene>
<dbReference type="EMBL" id="DYWT01000278">
    <property type="protein sequence ID" value="HJF33778.1"/>
    <property type="molecule type" value="Genomic_DNA"/>
</dbReference>
<organism evidence="6 7">
    <name type="scientific">Sporosarcina psychrophila</name>
    <name type="common">Bacillus psychrophilus</name>
    <dbReference type="NCBI Taxonomy" id="1476"/>
    <lineage>
        <taxon>Bacteria</taxon>
        <taxon>Bacillati</taxon>
        <taxon>Bacillota</taxon>
        <taxon>Bacilli</taxon>
        <taxon>Bacillales</taxon>
        <taxon>Caryophanaceae</taxon>
        <taxon>Sporosarcina</taxon>
    </lineage>
</organism>
<keyword evidence="3" id="KW-0813">Transport</keyword>
<protein>
    <submittedName>
        <fullName evidence="6">Carbohydrate ABC transporter substrate-binding protein</fullName>
    </submittedName>
</protein>
<dbReference type="NCBIfam" id="TIGR03850">
    <property type="entry name" value="bind_CPR_0540"/>
    <property type="match status" value="1"/>
</dbReference>
<evidence type="ECO:0000313" key="7">
    <source>
        <dbReference type="Proteomes" id="UP000698173"/>
    </source>
</evidence>
<dbReference type="SUPFAM" id="SSF53850">
    <property type="entry name" value="Periplasmic binding protein-like II"/>
    <property type="match status" value="1"/>
</dbReference>
<reference evidence="6" key="2">
    <citation type="submission" date="2021-09" db="EMBL/GenBank/DDBJ databases">
        <authorList>
            <person name="Gilroy R."/>
        </authorList>
    </citation>
    <scope>NUCLEOTIDE SEQUENCE</scope>
    <source>
        <strain evidence="6">CHK171-7178</strain>
    </source>
</reference>
<feature type="chain" id="PRO_5038962764" evidence="5">
    <location>
        <begin position="21"/>
        <end position="456"/>
    </location>
</feature>
<dbReference type="InterPro" id="IPR022387">
    <property type="entry name" value="Bind_CPR0540"/>
</dbReference>
<accession>A0A921KEX4</accession>
<comment type="similarity">
    <text evidence="2">Belongs to the bacterial solute-binding protein 1 family.</text>
</comment>